<dbReference type="InterPro" id="IPR011256">
    <property type="entry name" value="Reg_factor_effector_dom_sf"/>
</dbReference>
<dbReference type="AlphaFoldDB" id="A0A9X1WQK5"/>
<gene>
    <name evidence="2" type="ORF">MUG84_17735</name>
</gene>
<protein>
    <submittedName>
        <fullName evidence="2">GyrI-like domain-containing protein</fullName>
    </submittedName>
</protein>
<evidence type="ECO:0000313" key="3">
    <source>
        <dbReference type="Proteomes" id="UP001139347"/>
    </source>
</evidence>
<dbReference type="Proteomes" id="UP001139347">
    <property type="component" value="Unassembled WGS sequence"/>
</dbReference>
<reference evidence="2" key="1">
    <citation type="submission" date="2022-04" db="EMBL/GenBank/DDBJ databases">
        <title>Paenibacillus mangrovi sp. nov., a novel endophytic bacterium isolated from bark of Kandelia candel.</title>
        <authorList>
            <person name="Tuo L."/>
        </authorList>
    </citation>
    <scope>NUCLEOTIDE SEQUENCE</scope>
    <source>
        <strain evidence="2">KQZ6P-2</strain>
    </source>
</reference>
<dbReference type="InterPro" id="IPR029442">
    <property type="entry name" value="GyrI-like"/>
</dbReference>
<proteinExistence type="predicted"/>
<feature type="domain" description="AraC effector-binding" evidence="1">
    <location>
        <begin position="5"/>
        <end position="140"/>
    </location>
</feature>
<dbReference type="RefSeq" id="WP_244727158.1">
    <property type="nucleotide sequence ID" value="NZ_JALIRP010000007.1"/>
</dbReference>
<accession>A0A9X1WQK5</accession>
<sequence length="140" mass="16012">MNKNLEIKQVDVPEMIIVGFQDKLGPNGAKHLWDQLYDRMGEIRNITNTKVGYGVIDNGLYIAGVQVQLINDIPEGMFSIIIPERPYNVFIHKGPIFTLMNTWNQISDNCQLSGLSFERYDERFNPMAEDSILELYISAT</sequence>
<comment type="caution">
    <text evidence="2">The sequence shown here is derived from an EMBL/GenBank/DDBJ whole genome shotgun (WGS) entry which is preliminary data.</text>
</comment>
<evidence type="ECO:0000259" key="1">
    <source>
        <dbReference type="SMART" id="SM00871"/>
    </source>
</evidence>
<keyword evidence="3" id="KW-1185">Reference proteome</keyword>
<dbReference type="Pfam" id="PF06445">
    <property type="entry name" value="GyrI-like"/>
    <property type="match status" value="1"/>
</dbReference>
<dbReference type="EMBL" id="JALIRP010000007">
    <property type="protein sequence ID" value="MCJ8013567.1"/>
    <property type="molecule type" value="Genomic_DNA"/>
</dbReference>
<dbReference type="Gene3D" id="3.20.80.10">
    <property type="entry name" value="Regulatory factor, effector binding domain"/>
    <property type="match status" value="1"/>
</dbReference>
<dbReference type="InterPro" id="IPR010499">
    <property type="entry name" value="AraC_E-bd"/>
</dbReference>
<dbReference type="SUPFAM" id="SSF55136">
    <property type="entry name" value="Probable bacterial effector-binding domain"/>
    <property type="match status" value="1"/>
</dbReference>
<name>A0A9X1WQK5_9BACL</name>
<evidence type="ECO:0000313" key="2">
    <source>
        <dbReference type="EMBL" id="MCJ8013567.1"/>
    </source>
</evidence>
<organism evidence="2 3">
    <name type="scientific">Paenibacillus mangrovi</name>
    <dbReference type="NCBI Taxonomy" id="2931978"/>
    <lineage>
        <taxon>Bacteria</taxon>
        <taxon>Bacillati</taxon>
        <taxon>Bacillota</taxon>
        <taxon>Bacilli</taxon>
        <taxon>Bacillales</taxon>
        <taxon>Paenibacillaceae</taxon>
        <taxon>Paenibacillus</taxon>
    </lineage>
</organism>
<dbReference type="SMART" id="SM00871">
    <property type="entry name" value="AraC_E_bind"/>
    <property type="match status" value="1"/>
</dbReference>